<sequence>MELTADAAAGITGDRARGYGRHAPALTCDSISCRSCPAACGPYVIRALSTRRGRTREPVPFLAPAGRVRIVGEKVAHMFGGWVRITDHARWDRGFPVKHLLVQEDEDGVEQLWGRWAGVEGCSSTRSRRHGRSSPSADTAPTVS</sequence>
<organism evidence="2 3">
    <name type="scientific">Streptomyces minutiscleroticus</name>
    <dbReference type="NCBI Taxonomy" id="68238"/>
    <lineage>
        <taxon>Bacteria</taxon>
        <taxon>Bacillati</taxon>
        <taxon>Actinomycetota</taxon>
        <taxon>Actinomycetes</taxon>
        <taxon>Kitasatosporales</taxon>
        <taxon>Streptomycetaceae</taxon>
        <taxon>Streptomyces</taxon>
    </lineage>
</organism>
<gene>
    <name evidence="2" type="ORF">GCM10010358_69940</name>
</gene>
<proteinExistence type="predicted"/>
<feature type="region of interest" description="Disordered" evidence="1">
    <location>
        <begin position="122"/>
        <end position="144"/>
    </location>
</feature>
<comment type="caution">
    <text evidence="2">The sequence shown here is derived from an EMBL/GenBank/DDBJ whole genome shotgun (WGS) entry which is preliminary data.</text>
</comment>
<name>A0A918U8B4_9ACTN</name>
<dbReference type="EMBL" id="BMVU01000060">
    <property type="protein sequence ID" value="GGY06709.1"/>
    <property type="molecule type" value="Genomic_DNA"/>
</dbReference>
<accession>A0A918U8B4</accession>
<evidence type="ECO:0000313" key="3">
    <source>
        <dbReference type="Proteomes" id="UP000619244"/>
    </source>
</evidence>
<evidence type="ECO:0000256" key="1">
    <source>
        <dbReference type="SAM" id="MobiDB-lite"/>
    </source>
</evidence>
<reference evidence="2" key="2">
    <citation type="submission" date="2020-09" db="EMBL/GenBank/DDBJ databases">
        <authorList>
            <person name="Sun Q."/>
            <person name="Ohkuma M."/>
        </authorList>
    </citation>
    <scope>NUCLEOTIDE SEQUENCE</scope>
    <source>
        <strain evidence="2">JCM 4790</strain>
    </source>
</reference>
<dbReference type="AlphaFoldDB" id="A0A918U8B4"/>
<protein>
    <submittedName>
        <fullName evidence="2">Uncharacterized protein</fullName>
    </submittedName>
</protein>
<evidence type="ECO:0000313" key="2">
    <source>
        <dbReference type="EMBL" id="GGY06709.1"/>
    </source>
</evidence>
<dbReference type="Proteomes" id="UP000619244">
    <property type="component" value="Unassembled WGS sequence"/>
</dbReference>
<keyword evidence="3" id="KW-1185">Reference proteome</keyword>
<reference evidence="2" key="1">
    <citation type="journal article" date="2014" name="Int. J. Syst. Evol. Microbiol.">
        <title>Complete genome sequence of Corynebacterium casei LMG S-19264T (=DSM 44701T), isolated from a smear-ripened cheese.</title>
        <authorList>
            <consortium name="US DOE Joint Genome Institute (JGI-PGF)"/>
            <person name="Walter F."/>
            <person name="Albersmeier A."/>
            <person name="Kalinowski J."/>
            <person name="Ruckert C."/>
        </authorList>
    </citation>
    <scope>NUCLEOTIDE SEQUENCE</scope>
    <source>
        <strain evidence="2">JCM 4790</strain>
    </source>
</reference>